<evidence type="ECO:0000313" key="10">
    <source>
        <dbReference type="EMBL" id="GAP08410.1"/>
    </source>
</evidence>
<dbReference type="SMART" id="SM01350">
    <property type="entry name" value="6PGD"/>
    <property type="match status" value="1"/>
</dbReference>
<dbReference type="Proteomes" id="UP000253922">
    <property type="component" value="Unassembled WGS sequence"/>
</dbReference>
<dbReference type="FunFam" id="1.20.5.320:FF:000001">
    <property type="entry name" value="6-phosphogluconate dehydrogenase, decarboxylating"/>
    <property type="match status" value="1"/>
</dbReference>
<dbReference type="RefSeq" id="WP_062195992.1">
    <property type="nucleotide sequence ID" value="NZ_DF967966.1"/>
</dbReference>
<dbReference type="Gene3D" id="1.10.1040.10">
    <property type="entry name" value="N-(1-d-carboxylethyl)-l-norvaline Dehydrogenase, domain 2"/>
    <property type="match status" value="1"/>
</dbReference>
<evidence type="ECO:0000256" key="7">
    <source>
        <dbReference type="PIRSR" id="PIRSR000109-3"/>
    </source>
</evidence>
<feature type="binding site" description="in other chain" evidence="6">
    <location>
        <position position="193"/>
    </location>
    <ligand>
        <name>substrate</name>
        <note>ligand shared between dimeric partners</note>
    </ligand>
</feature>
<keyword evidence="3 8" id="KW-0311">Gluconate utilization</keyword>
<feature type="binding site" evidence="7">
    <location>
        <begin position="75"/>
        <end position="77"/>
    </location>
    <ligand>
        <name>NADP(+)</name>
        <dbReference type="ChEBI" id="CHEBI:58349"/>
    </ligand>
</feature>
<dbReference type="SUPFAM" id="SSF48179">
    <property type="entry name" value="6-phosphogluconate dehydrogenase C-terminal domain-like"/>
    <property type="match status" value="1"/>
</dbReference>
<reference evidence="10" key="1">
    <citation type="journal article" date="2015" name="Genome Announc.">
        <title>Draft Genome Sequences of Anaerolinea thermolimosa IMO-1, Bellilinea caldifistulae GOMI-1, Leptolinea tardivitalis YMTK-2, Levilinea saccharolytica KIBI-1, Longilinea arvoryzae KOME-1, Previously Described as Members of the Class Anaerolineae (Chloroflexi).</title>
        <authorList>
            <person name="Matsuura N."/>
            <person name="Tourlousse M.D."/>
            <person name="Ohashi A."/>
            <person name="Hugenholtz P."/>
            <person name="Sekiguchi Y."/>
        </authorList>
    </citation>
    <scope>NUCLEOTIDE SEQUENCE</scope>
    <source>
        <strain evidence="10">IMO-1</strain>
    </source>
</reference>
<reference evidence="11 13" key="3">
    <citation type="journal article" date="2018" name="Nat. Biotechnol.">
        <title>A standardized bacterial taxonomy based on genome phylogeny substantially revises the tree of life.</title>
        <authorList>
            <person name="Parks D.H."/>
            <person name="Chuvochina M."/>
            <person name="Waite D.W."/>
            <person name="Rinke C."/>
            <person name="Skarshewski A."/>
            <person name="Chaumeil P.A."/>
            <person name="Hugenholtz P."/>
        </authorList>
    </citation>
    <scope>NUCLEOTIDE SEQUENCE [LARGE SCALE GENOMIC DNA]</scope>
    <source>
        <strain evidence="11">UBA8781</strain>
    </source>
</reference>
<dbReference type="Pfam" id="PF00393">
    <property type="entry name" value="6PGD"/>
    <property type="match status" value="1"/>
</dbReference>
<evidence type="ECO:0000256" key="4">
    <source>
        <dbReference type="PIRNR" id="PIRNR000109"/>
    </source>
</evidence>
<dbReference type="InterPro" id="IPR006183">
    <property type="entry name" value="Pgluconate_DH"/>
</dbReference>
<dbReference type="EMBL" id="DF967966">
    <property type="protein sequence ID" value="GAP08410.1"/>
    <property type="molecule type" value="Genomic_DNA"/>
</dbReference>
<dbReference type="GO" id="GO:0006098">
    <property type="term" value="P:pentose-phosphate shunt"/>
    <property type="evidence" value="ECO:0007669"/>
    <property type="project" value="UniProtKB-UniPathway"/>
</dbReference>
<dbReference type="InterPro" id="IPR006115">
    <property type="entry name" value="6PGDH_NADP-bd"/>
</dbReference>
<feature type="domain" description="6-phosphogluconate dehydrogenase C-terminal" evidence="9">
    <location>
        <begin position="181"/>
        <end position="470"/>
    </location>
</feature>
<dbReference type="Gene3D" id="1.20.5.320">
    <property type="entry name" value="6-Phosphogluconate Dehydrogenase, domain 3"/>
    <property type="match status" value="1"/>
</dbReference>
<dbReference type="GO" id="GO:0019521">
    <property type="term" value="P:D-gluconate metabolic process"/>
    <property type="evidence" value="ECO:0007669"/>
    <property type="project" value="UniProtKB-KW"/>
</dbReference>
<dbReference type="Pfam" id="PF03446">
    <property type="entry name" value="NAD_binding_2"/>
    <property type="match status" value="1"/>
</dbReference>
<organism evidence="11 13">
    <name type="scientific">Anaerolinea thermolimosa</name>
    <dbReference type="NCBI Taxonomy" id="229919"/>
    <lineage>
        <taxon>Bacteria</taxon>
        <taxon>Bacillati</taxon>
        <taxon>Chloroflexota</taxon>
        <taxon>Anaerolineae</taxon>
        <taxon>Anaerolineales</taxon>
        <taxon>Anaerolineaceae</taxon>
        <taxon>Anaerolinea</taxon>
    </lineage>
</organism>
<reference evidence="12" key="2">
    <citation type="submission" date="2015-07" db="EMBL/GenBank/DDBJ databases">
        <title>Draft Genome Sequences of Anaerolinea thermolimosa IMO-1, Bellilinea caldifistulae GOMI-1, Leptolinea tardivitalis YMTK-2, Levilinea saccharolytica KIBI-1,Longilinea arvoryzae KOME-1, Previously Described as Members of the Anaerolineaceae (Chloroflexi).</title>
        <authorList>
            <person name="Sekiguchi Y."/>
            <person name="Ohashi A."/>
            <person name="Matsuura N."/>
            <person name="Tourlousse M.D."/>
        </authorList>
    </citation>
    <scope>NUCLEOTIDE SEQUENCE [LARGE SCALE GENOMIC DNA]</scope>
    <source>
        <strain evidence="12">IMO-1</strain>
    </source>
</reference>
<evidence type="ECO:0000256" key="2">
    <source>
        <dbReference type="ARBA" id="ARBA00023002"/>
    </source>
</evidence>
<dbReference type="SUPFAM" id="SSF51735">
    <property type="entry name" value="NAD(P)-binding Rossmann-fold domains"/>
    <property type="match status" value="1"/>
</dbReference>
<sequence length="472" mass="51283">MTKASIGLVGLGVMGRNLVLNIERNGFSVAVYNKTQSKMHAFLQGEAAGKRITGSDSYTSLVEQLERPRRILLMVTAGAAVDGVIEEIKPHLEPGDILIDGGNSFFLDTERRSVALTAEGFHFVGMGVSGGEEGALWGPSIMPGGSRESWEALRPILEKIAAKAEEDGAPCVAYMGPRGAGHYVKTVHNGIEYADMQLIAEIYDLLSRGAGLSAAELADVFAAWNQGELRSYLIEITAAILRRVDEWTGQPLVDVILDEAQQKGTGKWTSQNAFDIGAPIPTINAAVESRILSGLKSERVAASRVLHGPTGHYTGNRSELIEAARAALYAGKVLAYAQGMSLLRTASQEYQYNFDLAEIARIWRAGCIIRASLLGNITNAYRRNPGLTNLLLDDAFREAVETRQGALRRVVQTAIELGIPALALSSALAYYDAYRSERLPANLTQAQRDFFGAHTYRRVDREGIFHTEWGSA</sequence>
<feature type="binding site" description="in other chain" evidence="6">
    <location>
        <position position="290"/>
    </location>
    <ligand>
        <name>substrate</name>
        <note>ligand shared between dimeric partners</note>
    </ligand>
</feature>
<accession>A0A3D1JFQ7</accession>
<dbReference type="Gene3D" id="3.40.50.720">
    <property type="entry name" value="NAD(P)-binding Rossmann-like Domain"/>
    <property type="match status" value="1"/>
</dbReference>
<keyword evidence="4 8" id="KW-0570">Pentose shunt</keyword>
<proteinExistence type="inferred from homology"/>
<comment type="pathway">
    <text evidence="4 8">Carbohydrate degradation; pentose phosphate pathway; D-ribulose 5-phosphate from D-glucose 6-phosphate (oxidative stage): step 3/3.</text>
</comment>
<dbReference type="GO" id="GO:0004616">
    <property type="term" value="F:phosphogluconate dehydrogenase (decarboxylating) activity"/>
    <property type="evidence" value="ECO:0007669"/>
    <property type="project" value="UniProtKB-EC"/>
</dbReference>
<feature type="binding site" description="in other chain" evidence="6">
    <location>
        <begin position="188"/>
        <end position="189"/>
    </location>
    <ligand>
        <name>substrate</name>
        <note>ligand shared between dimeric partners</note>
    </ligand>
</feature>
<evidence type="ECO:0000313" key="11">
    <source>
        <dbReference type="EMBL" id="HCE17352.1"/>
    </source>
</evidence>
<evidence type="ECO:0000259" key="9">
    <source>
        <dbReference type="SMART" id="SM01350"/>
    </source>
</evidence>
<comment type="subunit">
    <text evidence="4">Homodimer.</text>
</comment>
<keyword evidence="2 4" id="KW-0560">Oxidoreductase</keyword>
<evidence type="ECO:0000256" key="6">
    <source>
        <dbReference type="PIRSR" id="PIRSR000109-2"/>
    </source>
</evidence>
<feature type="binding site" evidence="6">
    <location>
        <position position="448"/>
    </location>
    <ligand>
        <name>substrate</name>
        <note>ligand shared between dimeric partners</note>
    </ligand>
</feature>
<dbReference type="AlphaFoldDB" id="A0A3D1JFQ7"/>
<dbReference type="Proteomes" id="UP000264141">
    <property type="component" value="Unassembled WGS sequence"/>
</dbReference>
<keyword evidence="12" id="KW-1185">Reference proteome</keyword>
<feature type="binding site" evidence="6">
    <location>
        <position position="454"/>
    </location>
    <ligand>
        <name>substrate</name>
        <note>ligand shared between dimeric partners</note>
    </ligand>
</feature>
<dbReference type="EC" id="1.1.1.44" evidence="4 8"/>
<evidence type="ECO:0000313" key="12">
    <source>
        <dbReference type="Proteomes" id="UP000253922"/>
    </source>
</evidence>
<comment type="similarity">
    <text evidence="1 4 8">Belongs to the 6-phosphogluconate dehydrogenase family.</text>
</comment>
<dbReference type="STRING" id="229919.GCA_001050195_03250"/>
<evidence type="ECO:0000256" key="8">
    <source>
        <dbReference type="RuleBase" id="RU000485"/>
    </source>
</evidence>
<dbReference type="InterPro" id="IPR013328">
    <property type="entry name" value="6PGD_dom2"/>
</dbReference>
<dbReference type="InterPro" id="IPR006114">
    <property type="entry name" value="6PGDH_C"/>
</dbReference>
<dbReference type="InterPro" id="IPR036291">
    <property type="entry name" value="NAD(P)-bd_dom_sf"/>
</dbReference>
<feature type="binding site" evidence="7">
    <location>
        <begin position="10"/>
        <end position="15"/>
    </location>
    <ligand>
        <name>NADP(+)</name>
        <dbReference type="ChEBI" id="CHEBI:58349"/>
    </ligand>
</feature>
<dbReference type="UniPathway" id="UPA00115">
    <property type="reaction ID" value="UER00410"/>
</dbReference>
<dbReference type="EMBL" id="DPBP01000025">
    <property type="protein sequence ID" value="HCE17352.1"/>
    <property type="molecule type" value="Genomic_DNA"/>
</dbReference>
<dbReference type="FunFam" id="1.10.1040.10:FF:000002">
    <property type="entry name" value="6-phosphogluconate dehydrogenase, decarboxylating"/>
    <property type="match status" value="1"/>
</dbReference>
<dbReference type="FunFam" id="3.40.50.720:FF:000007">
    <property type="entry name" value="6-phosphogluconate dehydrogenase, decarboxylating"/>
    <property type="match status" value="1"/>
</dbReference>
<comment type="catalytic activity">
    <reaction evidence="4 8">
        <text>6-phospho-D-gluconate + NADP(+) = D-ribulose 5-phosphate + CO2 + NADPH</text>
        <dbReference type="Rhea" id="RHEA:10116"/>
        <dbReference type="ChEBI" id="CHEBI:16526"/>
        <dbReference type="ChEBI" id="CHEBI:57783"/>
        <dbReference type="ChEBI" id="CHEBI:58121"/>
        <dbReference type="ChEBI" id="CHEBI:58349"/>
        <dbReference type="ChEBI" id="CHEBI:58759"/>
        <dbReference type="EC" id="1.1.1.44"/>
    </reaction>
</comment>
<evidence type="ECO:0000256" key="5">
    <source>
        <dbReference type="PIRSR" id="PIRSR000109-1"/>
    </source>
</evidence>
<dbReference type="OrthoDB" id="9804542at2"/>
<keyword evidence="4 8" id="KW-0521">NADP</keyword>
<dbReference type="InterPro" id="IPR008927">
    <property type="entry name" value="6-PGluconate_DH-like_C_sf"/>
</dbReference>
<protein>
    <recommendedName>
        <fullName evidence="4 8">6-phosphogluconate dehydrogenase, decarboxylating</fullName>
        <ecNumber evidence="4 8">1.1.1.44</ecNumber>
    </recommendedName>
</protein>
<evidence type="ECO:0000256" key="3">
    <source>
        <dbReference type="ARBA" id="ARBA00023064"/>
    </source>
</evidence>
<dbReference type="PANTHER" id="PTHR11811">
    <property type="entry name" value="6-PHOSPHOGLUCONATE DEHYDROGENASE"/>
    <property type="match status" value="1"/>
</dbReference>
<dbReference type="InterPro" id="IPR006113">
    <property type="entry name" value="6PGDH_Gnd/GntZ"/>
</dbReference>
<feature type="active site" description="Proton acceptor" evidence="5">
    <location>
        <position position="185"/>
    </location>
</feature>
<dbReference type="GO" id="GO:0050661">
    <property type="term" value="F:NADP binding"/>
    <property type="evidence" value="ECO:0007669"/>
    <property type="project" value="InterPro"/>
</dbReference>
<feature type="binding site" description="in other chain" evidence="6">
    <location>
        <position position="263"/>
    </location>
    <ligand>
        <name>substrate</name>
        <note>ligand shared between dimeric partners</note>
    </ligand>
</feature>
<feature type="binding site" description="in other chain" evidence="6">
    <location>
        <position position="103"/>
    </location>
    <ligand>
        <name>substrate</name>
        <note>ligand shared between dimeric partners</note>
    </ligand>
</feature>
<evidence type="ECO:0000256" key="1">
    <source>
        <dbReference type="ARBA" id="ARBA00008419"/>
    </source>
</evidence>
<evidence type="ECO:0000313" key="13">
    <source>
        <dbReference type="Proteomes" id="UP000264141"/>
    </source>
</evidence>
<dbReference type="NCBIfam" id="TIGR00873">
    <property type="entry name" value="gnd"/>
    <property type="match status" value="1"/>
</dbReference>
<name>A0A3D1JFQ7_9CHLR</name>
<gene>
    <name evidence="10" type="ORF">ATHL_03312</name>
    <name evidence="11" type="ORF">DEQ80_05795</name>
</gene>
<feature type="binding site" evidence="7">
    <location>
        <position position="103"/>
    </location>
    <ligand>
        <name>NADP(+)</name>
        <dbReference type="ChEBI" id="CHEBI:58349"/>
    </ligand>
</feature>
<dbReference type="PRINTS" id="PR00076">
    <property type="entry name" value="6PGDHDRGNASE"/>
</dbReference>
<dbReference type="NCBIfam" id="NF006765">
    <property type="entry name" value="PRK09287.1"/>
    <property type="match status" value="1"/>
</dbReference>
<feature type="binding site" description="in other chain" evidence="6">
    <location>
        <begin position="129"/>
        <end position="131"/>
    </location>
    <ligand>
        <name>substrate</name>
        <note>ligand shared between dimeric partners</note>
    </ligand>
</feature>
<comment type="function">
    <text evidence="4">Catalyzes the oxidative decarboxylation of 6-phosphogluconate to ribulose 5-phosphate and CO(2), with concomitant reduction of NADP to NADPH.</text>
</comment>
<feature type="binding site" evidence="7">
    <location>
        <begin position="33"/>
        <end position="35"/>
    </location>
    <ligand>
        <name>NADP(+)</name>
        <dbReference type="ChEBI" id="CHEBI:58349"/>
    </ligand>
</feature>
<feature type="active site" description="Proton donor" evidence="5">
    <location>
        <position position="192"/>
    </location>
</feature>
<dbReference type="PIRSF" id="PIRSF000109">
    <property type="entry name" value="6PGD"/>
    <property type="match status" value="1"/>
</dbReference>